<protein>
    <submittedName>
        <fullName evidence="1">Uncharacterized protein</fullName>
    </submittedName>
</protein>
<comment type="caution">
    <text evidence="1">The sequence shown here is derived from an EMBL/GenBank/DDBJ whole genome shotgun (WGS) entry which is preliminary data.</text>
</comment>
<name>A0AAW9FIM0_9HYPH</name>
<proteinExistence type="predicted"/>
<sequence>MTIHAGLPGRYLIHSGEINVSPQARDATDADWRQISTWRQFHQVSEMTPVQIVSFAGDCLHCGSLRQWLHGIRDELRGKSLAILYLYCGHQLDTRSPILQHLLNQLDICQSAFALRIEDDNARRDALSMASALLHAHDHVLLLHDDLNRIAERGTVSGSLKYALFAKGSDLFAPHPLSGMPGYAPWQGNLAQEACL</sequence>
<dbReference type="RefSeq" id="WP_320203662.1">
    <property type="nucleotide sequence ID" value="NZ_CP192785.1"/>
</dbReference>
<evidence type="ECO:0000313" key="1">
    <source>
        <dbReference type="EMBL" id="MDX8305541.1"/>
    </source>
</evidence>
<dbReference type="EMBL" id="JAVRAF010000021">
    <property type="protein sequence ID" value="MDX8305541.1"/>
    <property type="molecule type" value="Genomic_DNA"/>
</dbReference>
<reference evidence="1" key="1">
    <citation type="journal article" date="2023" name="Phytobiomes J">
        <title>Deciphering the key players within the bacterial microbiota associated with aerial crown gall tumors on rhododendron: Insights into the gallobiome.</title>
        <authorList>
            <person name="Kuzmanovic N."/>
            <person name="Nesme J."/>
            <person name="Wolf J."/>
            <person name="Neumann-Schaal M."/>
            <person name="Petersen J."/>
            <person name="Fernandez-Gnecco G."/>
            <person name="Sproeer C."/>
            <person name="Bunk B."/>
            <person name="Overmann J."/>
            <person name="Sorensen S.J."/>
            <person name="Idczak E."/>
            <person name="Smalla K."/>
        </authorList>
    </citation>
    <scope>NUCLEOTIDE SEQUENCE</scope>
    <source>
        <strain evidence="1">Rho-11.1</strain>
    </source>
</reference>
<dbReference type="AlphaFoldDB" id="A0AAW9FIM0"/>
<organism evidence="1">
    <name type="scientific">Agrobacterium rosae</name>
    <dbReference type="NCBI Taxonomy" id="1972867"/>
    <lineage>
        <taxon>Bacteria</taxon>
        <taxon>Pseudomonadati</taxon>
        <taxon>Pseudomonadota</taxon>
        <taxon>Alphaproteobacteria</taxon>
        <taxon>Hyphomicrobiales</taxon>
        <taxon>Rhizobiaceae</taxon>
        <taxon>Rhizobium/Agrobacterium group</taxon>
        <taxon>Agrobacterium</taxon>
    </lineage>
</organism>
<gene>
    <name evidence="1" type="ORF">RMR22_25205</name>
</gene>
<accession>A0AAW9FIM0</accession>